<dbReference type="InterPro" id="IPR024301">
    <property type="entry name" value="Amidase_6"/>
</dbReference>
<protein>
    <submittedName>
        <fullName evidence="2">Amidase</fullName>
    </submittedName>
</protein>
<dbReference type="Proteomes" id="UP000503540">
    <property type="component" value="Chromosome"/>
</dbReference>
<gene>
    <name evidence="2" type="ORF">F5544_22805</name>
</gene>
<keyword evidence="3" id="KW-1185">Reference proteome</keyword>
<accession>A0A6G9YGT4</accession>
<dbReference type="KEGG" id="nah:F5544_22805"/>
<dbReference type="RefSeq" id="WP_167475110.1">
    <property type="nucleotide sequence ID" value="NZ_CP046172.1"/>
</dbReference>
<dbReference type="Pfam" id="PF12671">
    <property type="entry name" value="Amidase_6"/>
    <property type="match status" value="1"/>
</dbReference>
<feature type="domain" description="Putative amidase" evidence="1">
    <location>
        <begin position="257"/>
        <end position="418"/>
    </location>
</feature>
<evidence type="ECO:0000259" key="1">
    <source>
        <dbReference type="Pfam" id="PF12671"/>
    </source>
</evidence>
<name>A0A6G9YGT4_9NOCA</name>
<evidence type="ECO:0000313" key="2">
    <source>
        <dbReference type="EMBL" id="QIS12422.1"/>
    </source>
</evidence>
<organism evidence="2 3">
    <name type="scientific">Nocardia arthritidis</name>
    <dbReference type="NCBI Taxonomy" id="228602"/>
    <lineage>
        <taxon>Bacteria</taxon>
        <taxon>Bacillati</taxon>
        <taxon>Actinomycetota</taxon>
        <taxon>Actinomycetes</taxon>
        <taxon>Mycobacteriales</taxon>
        <taxon>Nocardiaceae</taxon>
        <taxon>Nocardia</taxon>
    </lineage>
</organism>
<reference evidence="2 3" key="1">
    <citation type="journal article" date="2019" name="ACS Chem. Biol.">
        <title>Identification and Mobilization of a Cryptic Antibiotic Biosynthesis Gene Locus from a Human-Pathogenic Nocardia Isolate.</title>
        <authorList>
            <person name="Herisse M."/>
            <person name="Ishida K."/>
            <person name="Porter J.L."/>
            <person name="Howden B."/>
            <person name="Hertweck C."/>
            <person name="Stinear T.P."/>
            <person name="Pidot S.J."/>
        </authorList>
    </citation>
    <scope>NUCLEOTIDE SEQUENCE [LARGE SCALE GENOMIC DNA]</scope>
    <source>
        <strain evidence="2 3">AUSMDU00012717</strain>
    </source>
</reference>
<sequence>MVTFSQLRNAKPWSWIAAADDMLAAAKQCERIKDDIHDNGVKPLDEHWRSNLGTAAKDTLIRIADQAEVASILARATVDPLDTLGRAVEIAQRELEDGVQVALNAGLNVDEATGTISIPSWVHHDEPEEQVRTGRALRDAQQMIKDALEAADQADRLCAQSIDDASKLDPSTTTDQNLEDMIGKAQKIQADDAKRALEEIRDTIPDGLPPNLVEQWWNSLTPQQQSELKLATPIELYDLPGIPDSVKKEIDRPENGYSTIGALKYAREHANDTSIDWEDKDNCTNFASMVLAYGGGMHQKEDFWPPRHWDRDGWSDGTNGHPDILPPGWSHTPSWGAADLNRKFFLDHGGQVVASSDHRAGLAGAQPGDLMYYTMTEDAGGKLHAGQTHHTVVVTSVLPDGNVLYTQHSGNAENYPFDGRLPEFEEGDGRQKVEVVRPKVTW</sequence>
<evidence type="ECO:0000313" key="3">
    <source>
        <dbReference type="Proteomes" id="UP000503540"/>
    </source>
</evidence>
<dbReference type="AlphaFoldDB" id="A0A6G9YGT4"/>
<dbReference type="EMBL" id="CP046172">
    <property type="protein sequence ID" value="QIS12422.1"/>
    <property type="molecule type" value="Genomic_DNA"/>
</dbReference>
<proteinExistence type="predicted"/>